<dbReference type="SUPFAM" id="SSF46955">
    <property type="entry name" value="Putative DNA-binding domain"/>
    <property type="match status" value="1"/>
</dbReference>
<dbReference type="SMART" id="SM00873">
    <property type="entry name" value="B3_4"/>
    <property type="match status" value="1"/>
</dbReference>
<evidence type="ECO:0000256" key="1">
    <source>
        <dbReference type="ARBA" id="ARBA00001946"/>
    </source>
</evidence>
<dbReference type="Pfam" id="PF17759">
    <property type="entry name" value="tRNA_synthFbeta"/>
    <property type="match status" value="1"/>
</dbReference>
<keyword evidence="15" id="KW-0648">Protein biosynthesis</keyword>
<dbReference type="InterPro" id="IPR002547">
    <property type="entry name" value="tRNA-bd_dom"/>
</dbReference>
<dbReference type="Gene3D" id="3.30.930.10">
    <property type="entry name" value="Bira Bifunctional Protein, Domain 2"/>
    <property type="match status" value="1"/>
</dbReference>
<dbReference type="SMART" id="SM00874">
    <property type="entry name" value="B5"/>
    <property type="match status" value="1"/>
</dbReference>
<evidence type="ECO:0000256" key="13">
    <source>
        <dbReference type="ARBA" id="ARBA00022842"/>
    </source>
</evidence>
<dbReference type="InterPro" id="IPR005121">
    <property type="entry name" value="Fdx_antiC-bd"/>
</dbReference>
<dbReference type="Pfam" id="PF03484">
    <property type="entry name" value="B5"/>
    <property type="match status" value="1"/>
</dbReference>
<keyword evidence="12" id="KW-0067">ATP-binding</keyword>
<dbReference type="SUPFAM" id="SSF50249">
    <property type="entry name" value="Nucleic acid-binding proteins"/>
    <property type="match status" value="1"/>
</dbReference>
<evidence type="ECO:0000256" key="11">
    <source>
        <dbReference type="ARBA" id="ARBA00022741"/>
    </source>
</evidence>
<evidence type="ECO:0000256" key="14">
    <source>
        <dbReference type="ARBA" id="ARBA00022884"/>
    </source>
</evidence>
<evidence type="ECO:0000256" key="3">
    <source>
        <dbReference type="ARBA" id="ARBA00008653"/>
    </source>
</evidence>
<evidence type="ECO:0000256" key="15">
    <source>
        <dbReference type="ARBA" id="ARBA00022917"/>
    </source>
</evidence>
<comment type="subunit">
    <text evidence="4">Tetramer of two alpha and two beta subunits.</text>
</comment>
<dbReference type="InterPro" id="IPR005147">
    <property type="entry name" value="tRNA_synthase_B5-dom"/>
</dbReference>
<dbReference type="Gene3D" id="3.50.40.10">
    <property type="entry name" value="Phenylalanyl-trna Synthetase, Chain B, domain 3"/>
    <property type="match status" value="1"/>
</dbReference>
<comment type="cofactor">
    <cofactor evidence="1">
        <name>Mg(2+)</name>
        <dbReference type="ChEBI" id="CHEBI:18420"/>
    </cofactor>
</comment>
<evidence type="ECO:0000256" key="12">
    <source>
        <dbReference type="ARBA" id="ARBA00022840"/>
    </source>
</evidence>
<dbReference type="PANTHER" id="PTHR10947">
    <property type="entry name" value="PHENYLALANYL-TRNA SYNTHETASE BETA CHAIN AND LEUCINE-RICH REPEAT-CONTAINING PROTEIN 47"/>
    <property type="match status" value="1"/>
</dbReference>
<feature type="domain" description="TRNA-binding" evidence="19">
    <location>
        <begin position="15"/>
        <end position="123"/>
    </location>
</feature>
<feature type="domain" description="B5" evidence="21">
    <location>
        <begin position="378"/>
        <end position="453"/>
    </location>
</feature>
<proteinExistence type="inferred from homology"/>
<dbReference type="PANTHER" id="PTHR10947:SF0">
    <property type="entry name" value="PHENYLALANINE--TRNA LIGASE BETA SUBUNIT"/>
    <property type="match status" value="1"/>
</dbReference>
<evidence type="ECO:0000313" key="22">
    <source>
        <dbReference type="EMBL" id="SUZ90667.1"/>
    </source>
</evidence>
<dbReference type="GO" id="GO:0000049">
    <property type="term" value="F:tRNA binding"/>
    <property type="evidence" value="ECO:0007669"/>
    <property type="project" value="UniProtKB-KW"/>
</dbReference>
<keyword evidence="16" id="KW-0030">Aminoacyl-tRNA synthetase</keyword>
<dbReference type="FunFam" id="3.50.40.10:FF:000001">
    <property type="entry name" value="Phenylalanine--tRNA ligase beta subunit"/>
    <property type="match status" value="1"/>
</dbReference>
<dbReference type="FunFam" id="3.30.56.10:FF:000002">
    <property type="entry name" value="Phenylalanine--tRNA ligase beta subunit"/>
    <property type="match status" value="1"/>
</dbReference>
<evidence type="ECO:0000256" key="7">
    <source>
        <dbReference type="ARBA" id="ARBA00022490"/>
    </source>
</evidence>
<comment type="subcellular location">
    <subcellularLocation>
        <location evidence="2">Cytoplasm</location>
    </subcellularLocation>
</comment>
<dbReference type="InterPro" id="IPR012340">
    <property type="entry name" value="NA-bd_OB-fold"/>
</dbReference>
<evidence type="ECO:0000259" key="21">
    <source>
        <dbReference type="PROSITE" id="PS51483"/>
    </source>
</evidence>
<dbReference type="InterPro" id="IPR004532">
    <property type="entry name" value="Phe-tRNA-ligase_IIc_bsu_bact"/>
</dbReference>
<dbReference type="AlphaFoldDB" id="A0A381RL78"/>
<evidence type="ECO:0000259" key="20">
    <source>
        <dbReference type="PROSITE" id="PS51447"/>
    </source>
</evidence>
<accession>A0A381RL78</accession>
<keyword evidence="9" id="KW-0436">Ligase</keyword>
<comment type="catalytic activity">
    <reaction evidence="18">
        <text>tRNA(Phe) + L-phenylalanine + ATP = L-phenylalanyl-tRNA(Phe) + AMP + diphosphate + H(+)</text>
        <dbReference type="Rhea" id="RHEA:19413"/>
        <dbReference type="Rhea" id="RHEA-COMP:9668"/>
        <dbReference type="Rhea" id="RHEA-COMP:9699"/>
        <dbReference type="ChEBI" id="CHEBI:15378"/>
        <dbReference type="ChEBI" id="CHEBI:30616"/>
        <dbReference type="ChEBI" id="CHEBI:33019"/>
        <dbReference type="ChEBI" id="CHEBI:58095"/>
        <dbReference type="ChEBI" id="CHEBI:78442"/>
        <dbReference type="ChEBI" id="CHEBI:78531"/>
        <dbReference type="ChEBI" id="CHEBI:456215"/>
        <dbReference type="EC" id="6.1.1.20"/>
    </reaction>
</comment>
<dbReference type="GO" id="GO:0004826">
    <property type="term" value="F:phenylalanine-tRNA ligase activity"/>
    <property type="evidence" value="ECO:0007669"/>
    <property type="project" value="UniProtKB-EC"/>
</dbReference>
<dbReference type="Pfam" id="PF03483">
    <property type="entry name" value="B3_4"/>
    <property type="match status" value="1"/>
</dbReference>
<dbReference type="Pfam" id="PF03147">
    <property type="entry name" value="FDX-ACB"/>
    <property type="match status" value="1"/>
</dbReference>
<evidence type="ECO:0000256" key="2">
    <source>
        <dbReference type="ARBA" id="ARBA00004496"/>
    </source>
</evidence>
<comment type="similarity">
    <text evidence="3">Belongs to the phenylalanyl-tRNA synthetase beta subunit family. Type 1 subfamily.</text>
</comment>
<dbReference type="Pfam" id="PF01588">
    <property type="entry name" value="tRNA_bind"/>
    <property type="match status" value="1"/>
</dbReference>
<dbReference type="NCBIfam" id="NF045760">
    <property type="entry name" value="YtpR"/>
    <property type="match status" value="1"/>
</dbReference>
<evidence type="ECO:0000256" key="4">
    <source>
        <dbReference type="ARBA" id="ARBA00011209"/>
    </source>
</evidence>
<dbReference type="Gene3D" id="3.30.70.380">
    <property type="entry name" value="Ferrodoxin-fold anticodon-binding domain"/>
    <property type="match status" value="1"/>
</dbReference>
<evidence type="ECO:0000259" key="19">
    <source>
        <dbReference type="PROSITE" id="PS50886"/>
    </source>
</evidence>
<sequence length="773" mass="86436">MLSMLGFESEVAHDFSLLTKVVVGKVVTAKKHPNADRLKLCTVNDGRDTLSVVCGAPNVDAGQTIVFARVGAVLPGDFVISKAKIRGEESRGMICSERELGISDEHDGIMVLPNTLKVGNLIHPHLDKMYSALELDLTPNRPDGFSHYGIAREVALKTRRTLKNISVKTLNVKSKDVHTIAKVTIEDATDCPRYMGAVLNNVTVGPSPDWMVERLKAAGQRSINNLVDISNYVLLEMGHPTHIFDFDMIPSNTIAIRRVKNDKTITTLDEVSRKLSKQQLLITDGKKPIALAGIMGGLESAVQDKTNTVFVESAYFDPVTIRKGSKELGLLTEASRRFERGADVNAVETALWRVINLLQEYAGGELIPGIIDEYPGKFKPKSISMRRNELDLFAGCNISDKEVKMILNGLNIKHEKKKDHWKCTPPSFRPDIEREADLIEEIIRVYGYDNIPSSTNYASSYSLEHPDPEQPLEDLRNLFSAFGYQECQSNTLQSEYWTTIHGKKSIAMMNPLTEHMTHMRTDLLPGLLEAVDFNIKNGSPDLYLFELGNVFIQEKKGLPGMKEISLVCGLMHGNRVSLSAHEQAKTTTVFTVMGHMDRLCIAMGASTPTFEMVERKGYQQAFTVCVEKDEIGVLGMVDPVFVKDLGLEIDHPVHCFSLETKTLIPLLTNQQKFAPINVYPIVERDVDFVFPEEVETGAVSQKILKQNYPNLNEVFPIDIFRHKSVGANHKSVTFHFRFQHPDKTLEDKEVSSVINKIKRLVLSDFDAKLRSSN</sequence>
<dbReference type="SMART" id="SM00896">
    <property type="entry name" value="FDX-ACB"/>
    <property type="match status" value="1"/>
</dbReference>
<keyword evidence="11" id="KW-0547">Nucleotide-binding</keyword>
<dbReference type="GO" id="GO:0005524">
    <property type="term" value="F:ATP binding"/>
    <property type="evidence" value="ECO:0007669"/>
    <property type="project" value="UniProtKB-KW"/>
</dbReference>
<evidence type="ECO:0000256" key="5">
    <source>
        <dbReference type="ARBA" id="ARBA00012814"/>
    </source>
</evidence>
<feature type="domain" description="FDX-ACB" evidence="20">
    <location>
        <begin position="677"/>
        <end position="770"/>
    </location>
</feature>
<dbReference type="Gene3D" id="2.40.50.140">
    <property type="entry name" value="Nucleic acid-binding proteins"/>
    <property type="match status" value="1"/>
</dbReference>
<name>A0A381RL78_9ZZZZ</name>
<dbReference type="PROSITE" id="PS51483">
    <property type="entry name" value="B5"/>
    <property type="match status" value="1"/>
</dbReference>
<dbReference type="Gene3D" id="3.30.56.10">
    <property type="match status" value="2"/>
</dbReference>
<dbReference type="SUPFAM" id="SSF56037">
    <property type="entry name" value="PheT/TilS domain"/>
    <property type="match status" value="1"/>
</dbReference>
<evidence type="ECO:0000256" key="9">
    <source>
        <dbReference type="ARBA" id="ARBA00022598"/>
    </source>
</evidence>
<keyword evidence="14" id="KW-0694">RNA-binding</keyword>
<evidence type="ECO:0000256" key="8">
    <source>
        <dbReference type="ARBA" id="ARBA00022555"/>
    </source>
</evidence>
<keyword evidence="7" id="KW-0963">Cytoplasm</keyword>
<evidence type="ECO:0000256" key="6">
    <source>
        <dbReference type="ARBA" id="ARBA00017032"/>
    </source>
</evidence>
<evidence type="ECO:0000256" key="18">
    <source>
        <dbReference type="ARBA" id="ARBA00049255"/>
    </source>
</evidence>
<dbReference type="InterPro" id="IPR033714">
    <property type="entry name" value="tRNA_bind_bactPheRS"/>
</dbReference>
<protein>
    <recommendedName>
        <fullName evidence="6">Phenylalanine--tRNA ligase beta subunit</fullName>
        <ecNumber evidence="5">6.1.1.20</ecNumber>
    </recommendedName>
    <alternativeName>
        <fullName evidence="17">Phenylalanyl-tRNA synthetase beta subunit</fullName>
    </alternativeName>
</protein>
<dbReference type="InterPro" id="IPR041616">
    <property type="entry name" value="PheRS_beta_core"/>
</dbReference>
<dbReference type="InterPro" id="IPR036690">
    <property type="entry name" value="Fdx_antiC-bd_sf"/>
</dbReference>
<evidence type="ECO:0000256" key="17">
    <source>
        <dbReference type="ARBA" id="ARBA00033189"/>
    </source>
</evidence>
<dbReference type="InterPro" id="IPR009061">
    <property type="entry name" value="DNA-bd_dom_put_sf"/>
</dbReference>
<dbReference type="HAMAP" id="MF_00283">
    <property type="entry name" value="Phe_tRNA_synth_beta1"/>
    <property type="match status" value="1"/>
</dbReference>
<dbReference type="InterPro" id="IPR020825">
    <property type="entry name" value="Phe-tRNA_synthase-like_B3/B4"/>
</dbReference>
<dbReference type="GO" id="GO:0006432">
    <property type="term" value="P:phenylalanyl-tRNA aminoacylation"/>
    <property type="evidence" value="ECO:0007669"/>
    <property type="project" value="InterPro"/>
</dbReference>
<dbReference type="EMBL" id="UINC01001913">
    <property type="protein sequence ID" value="SUZ90667.1"/>
    <property type="molecule type" value="Genomic_DNA"/>
</dbReference>
<dbReference type="CDD" id="cd02796">
    <property type="entry name" value="tRNA_bind_bactPheRS"/>
    <property type="match status" value="1"/>
</dbReference>
<dbReference type="GO" id="GO:0009328">
    <property type="term" value="C:phenylalanine-tRNA ligase complex"/>
    <property type="evidence" value="ECO:0007669"/>
    <property type="project" value="TreeGrafter"/>
</dbReference>
<dbReference type="EC" id="6.1.1.20" evidence="5"/>
<evidence type="ECO:0000256" key="16">
    <source>
        <dbReference type="ARBA" id="ARBA00023146"/>
    </source>
</evidence>
<dbReference type="PROSITE" id="PS50886">
    <property type="entry name" value="TRBD"/>
    <property type="match status" value="1"/>
</dbReference>
<evidence type="ECO:0000256" key="10">
    <source>
        <dbReference type="ARBA" id="ARBA00022723"/>
    </source>
</evidence>
<dbReference type="InterPro" id="IPR005146">
    <property type="entry name" value="B3/B4_tRNA-bd"/>
</dbReference>
<keyword evidence="10" id="KW-0479">Metal-binding</keyword>
<dbReference type="InterPro" id="IPR045864">
    <property type="entry name" value="aa-tRNA-synth_II/BPL/LPL"/>
</dbReference>
<dbReference type="PROSITE" id="PS51447">
    <property type="entry name" value="FDX_ACB"/>
    <property type="match status" value="1"/>
</dbReference>
<organism evidence="22">
    <name type="scientific">marine metagenome</name>
    <dbReference type="NCBI Taxonomy" id="408172"/>
    <lineage>
        <taxon>unclassified sequences</taxon>
        <taxon>metagenomes</taxon>
        <taxon>ecological metagenomes</taxon>
    </lineage>
</organism>
<dbReference type="GO" id="GO:0000287">
    <property type="term" value="F:magnesium ion binding"/>
    <property type="evidence" value="ECO:0007669"/>
    <property type="project" value="InterPro"/>
</dbReference>
<dbReference type="FunFam" id="2.40.50.140:FF:000045">
    <property type="entry name" value="Phenylalanine--tRNA ligase beta subunit"/>
    <property type="match status" value="1"/>
</dbReference>
<dbReference type="NCBIfam" id="TIGR00472">
    <property type="entry name" value="pheT_bact"/>
    <property type="match status" value="1"/>
</dbReference>
<gene>
    <name evidence="22" type="ORF">METZ01_LOCUS43521</name>
</gene>
<dbReference type="InterPro" id="IPR045060">
    <property type="entry name" value="Phe-tRNA-ligase_IIc_bsu"/>
</dbReference>
<dbReference type="SUPFAM" id="SSF54991">
    <property type="entry name" value="Anticodon-binding domain of PheRS"/>
    <property type="match status" value="1"/>
</dbReference>
<keyword evidence="8" id="KW-0820">tRNA-binding</keyword>
<reference evidence="22" key="1">
    <citation type="submission" date="2018-05" db="EMBL/GenBank/DDBJ databases">
        <authorList>
            <person name="Lanie J.A."/>
            <person name="Ng W.-L."/>
            <person name="Kazmierczak K.M."/>
            <person name="Andrzejewski T.M."/>
            <person name="Davidsen T.M."/>
            <person name="Wayne K.J."/>
            <person name="Tettelin H."/>
            <person name="Glass J.I."/>
            <person name="Rusch D."/>
            <person name="Podicherti R."/>
            <person name="Tsui H.-C.T."/>
            <person name="Winkler M.E."/>
        </authorList>
    </citation>
    <scope>NUCLEOTIDE SEQUENCE</scope>
</reference>
<dbReference type="SUPFAM" id="SSF55681">
    <property type="entry name" value="Class II aaRS and biotin synthetases"/>
    <property type="match status" value="1"/>
</dbReference>
<keyword evidence="13" id="KW-0460">Magnesium</keyword>